<evidence type="ECO:0000313" key="2">
    <source>
        <dbReference type="Proteomes" id="UP000499080"/>
    </source>
</evidence>
<dbReference type="AlphaFoldDB" id="A0A4Y2VLV9"/>
<comment type="caution">
    <text evidence="1">The sequence shown here is derived from an EMBL/GenBank/DDBJ whole genome shotgun (WGS) entry which is preliminary data.</text>
</comment>
<reference evidence="1 2" key="1">
    <citation type="journal article" date="2019" name="Sci. Rep.">
        <title>Orb-weaving spider Araneus ventricosus genome elucidates the spidroin gene catalogue.</title>
        <authorList>
            <person name="Kono N."/>
            <person name="Nakamura H."/>
            <person name="Ohtoshi R."/>
            <person name="Moran D.A.P."/>
            <person name="Shinohara A."/>
            <person name="Yoshida Y."/>
            <person name="Fujiwara M."/>
            <person name="Mori M."/>
            <person name="Tomita M."/>
            <person name="Arakawa K."/>
        </authorList>
    </citation>
    <scope>NUCLEOTIDE SEQUENCE [LARGE SCALE GENOMIC DNA]</scope>
</reference>
<gene>
    <name evidence="1" type="ORF">AVEN_210676_1</name>
</gene>
<accession>A0A4Y2VLV9</accession>
<evidence type="ECO:0000313" key="1">
    <source>
        <dbReference type="EMBL" id="GBO26343.1"/>
    </source>
</evidence>
<sequence length="168" mass="18394">MAYSPVATPLAYSGRYASTLLPGQHALPYSPVATPVSYSPVATPLATPQSFHAMTYSGRYASANLPSRCAASLFPCRCIRHSPVAAPLTYFPVIRHCRLIPRSLHTEAYSRSLRHWLIPSRYAAAYSPVAAPLTFPVMRATDLLPIHYAAAYSPVATPLHTDWIIQNL</sequence>
<dbReference type="EMBL" id="BGPR01049366">
    <property type="protein sequence ID" value="GBO26343.1"/>
    <property type="molecule type" value="Genomic_DNA"/>
</dbReference>
<name>A0A4Y2VLV9_ARAVE</name>
<protein>
    <submittedName>
        <fullName evidence="1">Uncharacterized protein</fullName>
    </submittedName>
</protein>
<keyword evidence="2" id="KW-1185">Reference proteome</keyword>
<organism evidence="1 2">
    <name type="scientific">Araneus ventricosus</name>
    <name type="common">Orbweaver spider</name>
    <name type="synonym">Epeira ventricosa</name>
    <dbReference type="NCBI Taxonomy" id="182803"/>
    <lineage>
        <taxon>Eukaryota</taxon>
        <taxon>Metazoa</taxon>
        <taxon>Ecdysozoa</taxon>
        <taxon>Arthropoda</taxon>
        <taxon>Chelicerata</taxon>
        <taxon>Arachnida</taxon>
        <taxon>Araneae</taxon>
        <taxon>Araneomorphae</taxon>
        <taxon>Entelegynae</taxon>
        <taxon>Araneoidea</taxon>
        <taxon>Araneidae</taxon>
        <taxon>Araneus</taxon>
    </lineage>
</organism>
<dbReference type="Proteomes" id="UP000499080">
    <property type="component" value="Unassembled WGS sequence"/>
</dbReference>
<proteinExistence type="predicted"/>